<feature type="domain" description="C1q" evidence="6">
    <location>
        <begin position="250"/>
        <end position="383"/>
    </location>
</feature>
<evidence type="ECO:0000256" key="3">
    <source>
        <dbReference type="ARBA" id="ARBA00022729"/>
    </source>
</evidence>
<evidence type="ECO:0000259" key="6">
    <source>
        <dbReference type="PROSITE" id="PS50871"/>
    </source>
</evidence>
<dbReference type="KEGG" id="cvn:111102700"/>
<dbReference type="Gene3D" id="2.60.120.40">
    <property type="match status" value="1"/>
</dbReference>
<keyword evidence="7" id="KW-1185">Reference proteome</keyword>
<organism evidence="7 8">
    <name type="scientific">Crassostrea virginica</name>
    <name type="common">Eastern oyster</name>
    <dbReference type="NCBI Taxonomy" id="6565"/>
    <lineage>
        <taxon>Eukaryota</taxon>
        <taxon>Metazoa</taxon>
        <taxon>Spiralia</taxon>
        <taxon>Lophotrochozoa</taxon>
        <taxon>Mollusca</taxon>
        <taxon>Bivalvia</taxon>
        <taxon>Autobranchia</taxon>
        <taxon>Pteriomorphia</taxon>
        <taxon>Ostreida</taxon>
        <taxon>Ostreoidea</taxon>
        <taxon>Ostreidae</taxon>
        <taxon>Crassostrea</taxon>
    </lineage>
</organism>
<protein>
    <submittedName>
        <fullName evidence="8">Uncharacterized protein LOC111102700 isoform X1</fullName>
    </submittedName>
</protein>
<dbReference type="SMART" id="SM00110">
    <property type="entry name" value="C1Q"/>
    <property type="match status" value="1"/>
</dbReference>
<dbReference type="InterPro" id="IPR050822">
    <property type="entry name" value="Cerebellin_Synaptic_Org"/>
</dbReference>
<proteinExistence type="predicted"/>
<evidence type="ECO:0000313" key="8">
    <source>
        <dbReference type="RefSeq" id="XP_022291257.1"/>
    </source>
</evidence>
<dbReference type="GeneID" id="111102700"/>
<dbReference type="PANTHER" id="PTHR22923:SF102">
    <property type="entry name" value="CEREBELLIN 13-RELATED"/>
    <property type="match status" value="1"/>
</dbReference>
<gene>
    <name evidence="8" type="primary">LOC111102700</name>
</gene>
<accession>A0A8B8AIA7</accession>
<dbReference type="SUPFAM" id="SSF49842">
    <property type="entry name" value="TNF-like"/>
    <property type="match status" value="1"/>
</dbReference>
<evidence type="ECO:0000256" key="5">
    <source>
        <dbReference type="SAM" id="SignalP"/>
    </source>
</evidence>
<dbReference type="PRINTS" id="PR00007">
    <property type="entry name" value="COMPLEMNTC1Q"/>
</dbReference>
<feature type="coiled-coil region" evidence="4">
    <location>
        <begin position="99"/>
        <end position="147"/>
    </location>
</feature>
<name>A0A8B8AIA7_CRAVI</name>
<sequence>MKLILRVFHGLVLIVGINSASVSFLTDEHSSNRTNSNVTEINVKNVDVFRQLLNQETLIRMTMVKNVHSLMKDMLTLQENLAKTDNKITGIQTSTDQEILELKKQVEWLKRENDDLKNKSVVQNDEIIQLKETLKNVNNTLTEMKIEVRYLSIALFGMDTHSKEIDKGLQELKNWTRKIEFEMMENVTNYAAAISDLDRKHLEYIDKINDTAILLKSDIDQYEIDQLKMSAAVSSLELFRINQTQSKCVDMSTRIGFTAGITSSSSSWNSGTLVFPVVITNVGNGYNPTDGVFTAPMAGVYVFFVNVQSHGTQNIRVDIVLNGATKVRAMAYSTGGHGYIEAGPNLAVLSLQTGDRVWIKHNSGQGYYTESAGPITTFSGFLI</sequence>
<keyword evidence="4" id="KW-0175">Coiled coil</keyword>
<feature type="signal peptide" evidence="5">
    <location>
        <begin position="1"/>
        <end position="19"/>
    </location>
</feature>
<evidence type="ECO:0000256" key="2">
    <source>
        <dbReference type="ARBA" id="ARBA00022525"/>
    </source>
</evidence>
<dbReference type="Proteomes" id="UP000694844">
    <property type="component" value="Chromosome 7"/>
</dbReference>
<dbReference type="InterPro" id="IPR008983">
    <property type="entry name" value="Tumour_necrosis_fac-like_dom"/>
</dbReference>
<dbReference type="PROSITE" id="PS50871">
    <property type="entry name" value="C1Q"/>
    <property type="match status" value="1"/>
</dbReference>
<dbReference type="Pfam" id="PF00386">
    <property type="entry name" value="C1q"/>
    <property type="match status" value="1"/>
</dbReference>
<keyword evidence="3 5" id="KW-0732">Signal</keyword>
<dbReference type="InterPro" id="IPR001073">
    <property type="entry name" value="C1q_dom"/>
</dbReference>
<dbReference type="RefSeq" id="XP_022291257.1">
    <property type="nucleotide sequence ID" value="XM_022435549.1"/>
</dbReference>
<dbReference type="PANTHER" id="PTHR22923">
    <property type="entry name" value="CEREBELLIN-RELATED"/>
    <property type="match status" value="1"/>
</dbReference>
<dbReference type="OrthoDB" id="6153102at2759"/>
<dbReference type="AlphaFoldDB" id="A0A8B8AIA7"/>
<dbReference type="GO" id="GO:0005576">
    <property type="term" value="C:extracellular region"/>
    <property type="evidence" value="ECO:0007669"/>
    <property type="project" value="UniProtKB-SubCell"/>
</dbReference>
<feature type="chain" id="PRO_5034450183" evidence="5">
    <location>
        <begin position="20"/>
        <end position="383"/>
    </location>
</feature>
<evidence type="ECO:0000256" key="4">
    <source>
        <dbReference type="SAM" id="Coils"/>
    </source>
</evidence>
<evidence type="ECO:0000256" key="1">
    <source>
        <dbReference type="ARBA" id="ARBA00004613"/>
    </source>
</evidence>
<reference evidence="8" key="1">
    <citation type="submission" date="2025-08" db="UniProtKB">
        <authorList>
            <consortium name="RefSeq"/>
        </authorList>
    </citation>
    <scope>IDENTIFICATION</scope>
    <source>
        <tissue evidence="8">Whole sample</tissue>
    </source>
</reference>
<keyword evidence="2" id="KW-0964">Secreted</keyword>
<evidence type="ECO:0000313" key="7">
    <source>
        <dbReference type="Proteomes" id="UP000694844"/>
    </source>
</evidence>
<comment type="subcellular location">
    <subcellularLocation>
        <location evidence="1">Secreted</location>
    </subcellularLocation>
</comment>